<keyword evidence="1" id="KW-0472">Membrane</keyword>
<evidence type="ECO:0000256" key="1">
    <source>
        <dbReference type="SAM" id="Phobius"/>
    </source>
</evidence>
<name>G7E2E0_MIXOS</name>
<dbReference type="STRING" id="764103.G7E2E0"/>
<dbReference type="PANTHER" id="PTHR14256">
    <property type="entry name" value="NADH-UBIQUINONE OXIDOREDUCTASE MLRQ SUBUNIT"/>
    <property type="match status" value="1"/>
</dbReference>
<accession>G7E2E0</accession>
<dbReference type="RefSeq" id="XP_014565440.1">
    <property type="nucleotide sequence ID" value="XM_014709954.1"/>
</dbReference>
<dbReference type="AlphaFoldDB" id="G7E2E0"/>
<reference evidence="2 3" key="1">
    <citation type="journal article" date="2011" name="J. Gen. Appl. Microbiol.">
        <title>Draft genome sequencing of the enigmatic basidiomycete Mixia osmundae.</title>
        <authorList>
            <person name="Nishida H."/>
            <person name="Nagatsuka Y."/>
            <person name="Sugiyama J."/>
        </authorList>
    </citation>
    <scope>NUCLEOTIDE SEQUENCE [LARGE SCALE GENOMIC DNA]</scope>
    <source>
        <strain evidence="3">CBS 9802 / IAM 14324 / JCM 22182 / KY 12970</strain>
    </source>
</reference>
<evidence type="ECO:0000313" key="3">
    <source>
        <dbReference type="Proteomes" id="UP000009131"/>
    </source>
</evidence>
<keyword evidence="1" id="KW-1133">Transmembrane helix</keyword>
<protein>
    <recommendedName>
        <fullName evidence="4">NADH dehydrogenase [ubiquinone] 1 alpha subcomplex subunit 4</fullName>
    </recommendedName>
</protein>
<gene>
    <name evidence="2" type="primary">Mo03674</name>
    <name evidence="2" type="ORF">E5Q_03674</name>
</gene>
<dbReference type="eggNOG" id="ENOG502S7HN">
    <property type="taxonomic scope" value="Eukaryota"/>
</dbReference>
<proteinExistence type="predicted"/>
<keyword evidence="1" id="KW-0812">Transmembrane</keyword>
<dbReference type="InterPro" id="IPR010530">
    <property type="entry name" value="B12D"/>
</dbReference>
<dbReference type="PANTHER" id="PTHR14256:SF1">
    <property type="entry name" value="GEO09626P1"/>
    <property type="match status" value="1"/>
</dbReference>
<dbReference type="Pfam" id="PF06522">
    <property type="entry name" value="B12D"/>
    <property type="match status" value="1"/>
</dbReference>
<reference evidence="2 3" key="2">
    <citation type="journal article" date="2012" name="Open Biol.">
        <title>Characteristics of nucleosomes and linker DNA regions on the genome of the basidiomycete Mixia osmundae revealed by mono- and dinucleosome mapping.</title>
        <authorList>
            <person name="Nishida H."/>
            <person name="Kondo S."/>
            <person name="Matsumoto T."/>
            <person name="Suzuki Y."/>
            <person name="Yoshikawa H."/>
            <person name="Taylor T.D."/>
            <person name="Sugiyama J."/>
        </authorList>
    </citation>
    <scope>NUCLEOTIDE SEQUENCE [LARGE SCALE GENOMIC DNA]</scope>
    <source>
        <strain evidence="3">CBS 9802 / IAM 14324 / JCM 22182 / KY 12970</strain>
    </source>
</reference>
<dbReference type="OMA" id="KSFWSIW"/>
<dbReference type="Proteomes" id="UP000009131">
    <property type="component" value="Unassembled WGS sequence"/>
</dbReference>
<dbReference type="OrthoDB" id="5511684at2759"/>
<dbReference type="InParanoid" id="G7E2E0"/>
<evidence type="ECO:0000313" key="2">
    <source>
        <dbReference type="EMBL" id="GAA97000.1"/>
    </source>
</evidence>
<organism evidence="2 3">
    <name type="scientific">Mixia osmundae (strain CBS 9802 / IAM 14324 / JCM 22182 / KY 12970)</name>
    <dbReference type="NCBI Taxonomy" id="764103"/>
    <lineage>
        <taxon>Eukaryota</taxon>
        <taxon>Fungi</taxon>
        <taxon>Dikarya</taxon>
        <taxon>Basidiomycota</taxon>
        <taxon>Pucciniomycotina</taxon>
        <taxon>Mixiomycetes</taxon>
        <taxon>Mixiales</taxon>
        <taxon>Mixiaceae</taxon>
        <taxon>Mixia</taxon>
    </lineage>
</organism>
<keyword evidence="3" id="KW-1185">Reference proteome</keyword>
<comment type="caution">
    <text evidence="2">The sequence shown here is derived from an EMBL/GenBank/DDBJ whole genome shotgun (WGS) entry which is preliminary data.</text>
</comment>
<dbReference type="HOGENOM" id="CLU_175748_1_0_1"/>
<feature type="transmembrane region" description="Helical" evidence="1">
    <location>
        <begin position="23"/>
        <end position="42"/>
    </location>
</feature>
<evidence type="ECO:0008006" key="4">
    <source>
        <dbReference type="Google" id="ProtNLM"/>
    </source>
</evidence>
<sequence>MAARAAQNSLRATLRKNWYSPEVLPIFAVVGVAVGGCGWYLARLARGPDVVWDRRGNPRPWEHIKPDQNTKLYAIKPHLAISPLCVLRLSHRKSQLR</sequence>
<dbReference type="EMBL" id="BABT02000110">
    <property type="protein sequence ID" value="GAA97000.1"/>
    <property type="molecule type" value="Genomic_DNA"/>
</dbReference>